<proteinExistence type="predicted"/>
<name>A0A6J4QW15_9ACTN</name>
<dbReference type="EMBL" id="CADCVD010000158">
    <property type="protein sequence ID" value="CAA9456668.1"/>
    <property type="molecule type" value="Genomic_DNA"/>
</dbReference>
<gene>
    <name evidence="1" type="ORF">AVDCRST_MAG37-3028</name>
</gene>
<sequence length="66" mass="7542">MNQYKIEDAYFVLDDNHRVSVARYHGVPTVEAVVTEFLPRTRCVPPAGAETFTGERTFEAQERRVA</sequence>
<dbReference type="AlphaFoldDB" id="A0A6J4QW15"/>
<accession>A0A6J4QW15</accession>
<evidence type="ECO:0000313" key="1">
    <source>
        <dbReference type="EMBL" id="CAA9456668.1"/>
    </source>
</evidence>
<organism evidence="1">
    <name type="scientific">uncultured Rubrobacteraceae bacterium</name>
    <dbReference type="NCBI Taxonomy" id="349277"/>
    <lineage>
        <taxon>Bacteria</taxon>
        <taxon>Bacillati</taxon>
        <taxon>Actinomycetota</taxon>
        <taxon>Rubrobacteria</taxon>
        <taxon>Rubrobacterales</taxon>
        <taxon>Rubrobacteraceae</taxon>
        <taxon>environmental samples</taxon>
    </lineage>
</organism>
<protein>
    <submittedName>
        <fullName evidence="1">Uncharacterized protein</fullName>
    </submittedName>
</protein>
<reference evidence="1" key="1">
    <citation type="submission" date="2020-02" db="EMBL/GenBank/DDBJ databases">
        <authorList>
            <person name="Meier V. D."/>
        </authorList>
    </citation>
    <scope>NUCLEOTIDE SEQUENCE</scope>
    <source>
        <strain evidence="1">AVDCRST_MAG37</strain>
    </source>
</reference>